<name>Q3L9T9_RHOE4</name>
<reference evidence="3" key="1">
    <citation type="submission" date="2005-03" db="EMBL/GenBank/DDBJ databases">
        <title>Comparison of the complete genome sequences of Rhodococcus erythropolis PR4 and Rhodococcus opacus B4.</title>
        <authorList>
            <person name="Takarada H."/>
            <person name="Sekine M."/>
            <person name="Hosoyama A."/>
            <person name="Yamada R."/>
            <person name="Fujisawa T."/>
            <person name="Omata S."/>
            <person name="Shimizu A."/>
            <person name="Tsukatani N."/>
            <person name="Tanikawa S."/>
            <person name="Fujita N."/>
            <person name="Harayama S."/>
        </authorList>
    </citation>
    <scope>NUCLEOTIDE SEQUENCE [LARGE SCALE GENOMIC DNA]</scope>
    <source>
        <strain evidence="3">PR4 / NBRC 100887</strain>
        <plasmid evidence="3">pREL1</plasmid>
    </source>
</reference>
<evidence type="ECO:0000313" key="3">
    <source>
        <dbReference type="Proteomes" id="UP000002204"/>
    </source>
</evidence>
<dbReference type="EMBL" id="AP008931">
    <property type="protein sequence ID" value="BAE46024.1"/>
    <property type="molecule type" value="Genomic_DNA"/>
</dbReference>
<gene>
    <name evidence="2" type="ordered locus">RER_pREL1-00810</name>
</gene>
<organism evidence="2 3">
    <name type="scientific">Rhodococcus erythropolis (strain PR4 / NBRC 100887)</name>
    <dbReference type="NCBI Taxonomy" id="234621"/>
    <lineage>
        <taxon>Bacteria</taxon>
        <taxon>Bacillati</taxon>
        <taxon>Actinomycetota</taxon>
        <taxon>Actinomycetes</taxon>
        <taxon>Mycobacteriales</taxon>
        <taxon>Nocardiaceae</taxon>
        <taxon>Rhodococcus</taxon>
        <taxon>Rhodococcus erythropolis group</taxon>
    </lineage>
</organism>
<feature type="region of interest" description="Disordered" evidence="1">
    <location>
        <begin position="125"/>
        <end position="166"/>
    </location>
</feature>
<dbReference type="HOGENOM" id="CLU_136217_0_0_11"/>
<feature type="compositionally biased region" description="Low complexity" evidence="1">
    <location>
        <begin position="133"/>
        <end position="153"/>
    </location>
</feature>
<feature type="compositionally biased region" description="Polar residues" evidence="1">
    <location>
        <begin position="154"/>
        <end position="166"/>
    </location>
</feature>
<accession>Q3L9T9</accession>
<evidence type="ECO:0000313" key="2">
    <source>
        <dbReference type="EMBL" id="BAE46024.1"/>
    </source>
</evidence>
<sequence>MTDGAPDSTAAGHYDLRNDSGEPQQSTAEIDASTTSSEGDTTAMTATTPSSHKKALETARKAAESLAQEAIATRVALVGAIGEAEAELAAIDAARVEAEDTIRLAHERALAGGWTVKELAAMGYSAPKKKKAAASSKRSSSAPAENTAAANAPQTSEQNPAHDSSA</sequence>
<reference evidence="2 3" key="2">
    <citation type="journal article" date="2006" name="Environ. Microbiol.">
        <title>Sequence analysis of three plasmids harboured in Rhodococcus erythropolis strain PR4.</title>
        <authorList>
            <person name="Sekine M."/>
            <person name="Tanikawa S."/>
            <person name="Omata S."/>
            <person name="Saito M."/>
            <person name="Fujisawa T."/>
            <person name="Tsukatani N."/>
            <person name="Tajima T."/>
            <person name="Sekigawa T."/>
            <person name="Kosugi H."/>
            <person name="Matsuo Y."/>
            <person name="Nishiko R."/>
            <person name="Imamura K."/>
            <person name="Ito M."/>
            <person name="Narita H."/>
            <person name="Tago S."/>
            <person name="Fujita N."/>
            <person name="Harayama S."/>
        </authorList>
    </citation>
    <scope>NUCLEOTIDE SEQUENCE [LARGE SCALE GENOMIC DNA]</scope>
    <source>
        <strain evidence="3">PR4 / NBRC 100887</strain>
        <plasmid evidence="2 3">pREL1</plasmid>
    </source>
</reference>
<keyword evidence="2" id="KW-0614">Plasmid</keyword>
<dbReference type="AlphaFoldDB" id="Q3L9T9"/>
<dbReference type="KEGG" id="rer:RER_pREL1-00810"/>
<dbReference type="Proteomes" id="UP000002204">
    <property type="component" value="Plasmid pREL1"/>
</dbReference>
<evidence type="ECO:0000256" key="1">
    <source>
        <dbReference type="SAM" id="MobiDB-lite"/>
    </source>
</evidence>
<feature type="region of interest" description="Disordered" evidence="1">
    <location>
        <begin position="1"/>
        <end position="59"/>
    </location>
</feature>
<geneLocation type="plasmid" evidence="2 3">
    <name>pREL1</name>
</geneLocation>
<dbReference type="PATRIC" id="fig|234621.6.peg.207"/>
<protein>
    <submittedName>
        <fullName evidence="2">Uncharacterized protein</fullName>
    </submittedName>
</protein>
<feature type="compositionally biased region" description="Polar residues" evidence="1">
    <location>
        <begin position="21"/>
        <end position="50"/>
    </location>
</feature>
<proteinExistence type="predicted"/>